<evidence type="ECO:0000313" key="7">
    <source>
        <dbReference type="EMBL" id="CAE0507307.1"/>
    </source>
</evidence>
<keyword evidence="2 6" id="KW-0812">Transmembrane</keyword>
<organism evidence="7">
    <name type="scientific">Dunaliella tertiolecta</name>
    <name type="common">Green alga</name>
    <dbReference type="NCBI Taxonomy" id="3047"/>
    <lineage>
        <taxon>Eukaryota</taxon>
        <taxon>Viridiplantae</taxon>
        <taxon>Chlorophyta</taxon>
        <taxon>core chlorophytes</taxon>
        <taxon>Chlorophyceae</taxon>
        <taxon>CS clade</taxon>
        <taxon>Chlamydomonadales</taxon>
        <taxon>Dunaliellaceae</taxon>
        <taxon>Dunaliella</taxon>
    </lineage>
</organism>
<keyword evidence="3 6" id="KW-1133">Transmembrane helix</keyword>
<gene>
    <name evidence="7" type="ORF">DTER00134_LOCUS22384</name>
</gene>
<evidence type="ECO:0000256" key="4">
    <source>
        <dbReference type="ARBA" id="ARBA00023136"/>
    </source>
</evidence>
<evidence type="ECO:0000256" key="2">
    <source>
        <dbReference type="ARBA" id="ARBA00022692"/>
    </source>
</evidence>
<accession>A0A7S3RAC0</accession>
<name>A0A7S3RAC0_DUNTE</name>
<feature type="transmembrane region" description="Helical" evidence="6">
    <location>
        <begin position="116"/>
        <end position="138"/>
    </location>
</feature>
<dbReference type="GO" id="GO:0008320">
    <property type="term" value="F:protein transmembrane transporter activity"/>
    <property type="evidence" value="ECO:0007669"/>
    <property type="project" value="TreeGrafter"/>
</dbReference>
<dbReference type="GO" id="GO:0005744">
    <property type="term" value="C:TIM23 mitochondrial import inner membrane translocase complex"/>
    <property type="evidence" value="ECO:0007669"/>
    <property type="project" value="TreeGrafter"/>
</dbReference>
<protein>
    <recommendedName>
        <fullName evidence="8">Mitochondrial import inner membrane translocase subunit TIM23</fullName>
    </recommendedName>
</protein>
<sequence>MGLFSRRSREQPAPPPPEPEPTAQPPTPPPSELKSDLPSSSFGPPTLNIPGLGTDAGGGLNLPSMSGGGKLYDPYEGISAATIGRKQAFKLPERPEFVFEEEASVRRRGWSENLQFYTGLGYLIGGGIGVTAGVYNYATVKPDIPLDTWKLKANRLLNNSGSLAKPFGNGCGIIGLYFASLESYLANALDLPDVPDAVNTVAAGAISGALFRSPRGPRQAAAAAVVGAIGGGSIAALRTVFPSL</sequence>
<feature type="compositionally biased region" description="Pro residues" evidence="5">
    <location>
        <begin position="12"/>
        <end position="31"/>
    </location>
</feature>
<evidence type="ECO:0008006" key="8">
    <source>
        <dbReference type="Google" id="ProtNLM"/>
    </source>
</evidence>
<dbReference type="PANTHER" id="PTHR15371">
    <property type="entry name" value="TIM23"/>
    <property type="match status" value="1"/>
</dbReference>
<evidence type="ECO:0000256" key="1">
    <source>
        <dbReference type="ARBA" id="ARBA00004141"/>
    </source>
</evidence>
<dbReference type="AlphaFoldDB" id="A0A7S3RAC0"/>
<dbReference type="Pfam" id="PF02466">
    <property type="entry name" value="Tim17"/>
    <property type="match status" value="1"/>
</dbReference>
<dbReference type="InterPro" id="IPR045238">
    <property type="entry name" value="Tim23-like"/>
</dbReference>
<evidence type="ECO:0000256" key="6">
    <source>
        <dbReference type="SAM" id="Phobius"/>
    </source>
</evidence>
<keyword evidence="4 6" id="KW-0472">Membrane</keyword>
<proteinExistence type="predicted"/>
<dbReference type="PANTHER" id="PTHR15371:SF0">
    <property type="entry name" value="SD19278P"/>
    <property type="match status" value="1"/>
</dbReference>
<comment type="subcellular location">
    <subcellularLocation>
        <location evidence="1">Membrane</location>
        <topology evidence="1">Multi-pass membrane protein</topology>
    </subcellularLocation>
</comment>
<evidence type="ECO:0000256" key="5">
    <source>
        <dbReference type="SAM" id="MobiDB-lite"/>
    </source>
</evidence>
<dbReference type="EMBL" id="HBIP01037021">
    <property type="protein sequence ID" value="CAE0507307.1"/>
    <property type="molecule type" value="Transcribed_RNA"/>
</dbReference>
<feature type="region of interest" description="Disordered" evidence="5">
    <location>
        <begin position="1"/>
        <end position="55"/>
    </location>
</feature>
<dbReference type="GO" id="GO:0030150">
    <property type="term" value="P:protein import into mitochondrial matrix"/>
    <property type="evidence" value="ECO:0007669"/>
    <property type="project" value="TreeGrafter"/>
</dbReference>
<evidence type="ECO:0000256" key="3">
    <source>
        <dbReference type="ARBA" id="ARBA00022989"/>
    </source>
</evidence>
<feature type="transmembrane region" description="Helical" evidence="6">
    <location>
        <begin position="220"/>
        <end position="241"/>
    </location>
</feature>
<reference evidence="7" key="1">
    <citation type="submission" date="2021-01" db="EMBL/GenBank/DDBJ databases">
        <authorList>
            <person name="Corre E."/>
            <person name="Pelletier E."/>
            <person name="Niang G."/>
            <person name="Scheremetjew M."/>
            <person name="Finn R."/>
            <person name="Kale V."/>
            <person name="Holt S."/>
            <person name="Cochrane G."/>
            <person name="Meng A."/>
            <person name="Brown T."/>
            <person name="Cohen L."/>
        </authorList>
    </citation>
    <scope>NUCLEOTIDE SEQUENCE</scope>
    <source>
        <strain evidence="7">CCMP1320</strain>
    </source>
</reference>